<evidence type="ECO:0000256" key="6">
    <source>
        <dbReference type="ARBA" id="ARBA00022692"/>
    </source>
</evidence>
<feature type="domain" description="ArnT-like N-terminal" evidence="12">
    <location>
        <begin position="51"/>
        <end position="293"/>
    </location>
</feature>
<proteinExistence type="inferred from homology"/>
<organism evidence="14 15">
    <name type="scientific">Meganyctiphanes norvegica</name>
    <name type="common">Northern krill</name>
    <name type="synonym">Thysanopoda norvegica</name>
    <dbReference type="NCBI Taxonomy" id="48144"/>
    <lineage>
        <taxon>Eukaryota</taxon>
        <taxon>Metazoa</taxon>
        <taxon>Ecdysozoa</taxon>
        <taxon>Arthropoda</taxon>
        <taxon>Crustacea</taxon>
        <taxon>Multicrustacea</taxon>
        <taxon>Malacostraca</taxon>
        <taxon>Eumalacostraca</taxon>
        <taxon>Eucarida</taxon>
        <taxon>Euphausiacea</taxon>
        <taxon>Euphausiidae</taxon>
        <taxon>Meganyctiphanes</taxon>
    </lineage>
</organism>
<evidence type="ECO:0000256" key="11">
    <source>
        <dbReference type="SAM" id="Phobius"/>
    </source>
</evidence>
<dbReference type="PANTHER" id="PTHR10050">
    <property type="entry name" value="DOLICHYL-PHOSPHATE-MANNOSE--PROTEIN MANNOSYLTRANSFERASE"/>
    <property type="match status" value="1"/>
</dbReference>
<evidence type="ECO:0000256" key="7">
    <source>
        <dbReference type="ARBA" id="ARBA00022989"/>
    </source>
</evidence>
<evidence type="ECO:0000259" key="13">
    <source>
        <dbReference type="Pfam" id="PF16192"/>
    </source>
</evidence>
<feature type="region of interest" description="Disordered" evidence="10">
    <location>
        <begin position="1"/>
        <end position="40"/>
    </location>
</feature>
<keyword evidence="15" id="KW-1185">Reference proteome</keyword>
<dbReference type="Pfam" id="PF16192">
    <property type="entry name" value="PMT_4TMC"/>
    <property type="match status" value="1"/>
</dbReference>
<evidence type="ECO:0000256" key="8">
    <source>
        <dbReference type="ARBA" id="ARBA00023136"/>
    </source>
</evidence>
<evidence type="ECO:0000313" key="15">
    <source>
        <dbReference type="Proteomes" id="UP001497623"/>
    </source>
</evidence>
<evidence type="ECO:0000256" key="5">
    <source>
        <dbReference type="ARBA" id="ARBA00022679"/>
    </source>
</evidence>
<accession>A0AAV2RDS9</accession>
<dbReference type="InterPro" id="IPR032421">
    <property type="entry name" value="PMT_4TMC"/>
</dbReference>
<feature type="transmembrane region" description="Helical" evidence="11">
    <location>
        <begin position="600"/>
        <end position="621"/>
    </location>
</feature>
<dbReference type="GO" id="GO:0006493">
    <property type="term" value="P:protein O-linked glycosylation"/>
    <property type="evidence" value="ECO:0007669"/>
    <property type="project" value="InterPro"/>
</dbReference>
<evidence type="ECO:0000313" key="14">
    <source>
        <dbReference type="EMBL" id="CAL4123246.1"/>
    </source>
</evidence>
<keyword evidence="6 11" id="KW-0812">Transmembrane</keyword>
<keyword evidence="7 11" id="KW-1133">Transmembrane helix</keyword>
<gene>
    <name evidence="14" type="ORF">MNOR_LOCUS23912</name>
</gene>
<feature type="transmembrane region" description="Helical" evidence="11">
    <location>
        <begin position="641"/>
        <end position="661"/>
    </location>
</feature>
<dbReference type="SUPFAM" id="SSF82109">
    <property type="entry name" value="MIR domain"/>
    <property type="match status" value="1"/>
</dbReference>
<feature type="transmembrane region" description="Helical" evidence="11">
    <location>
        <begin position="156"/>
        <end position="174"/>
    </location>
</feature>
<feature type="transmembrane region" description="Helical" evidence="11">
    <location>
        <begin position="180"/>
        <end position="201"/>
    </location>
</feature>
<keyword evidence="5" id="KW-0808">Transferase</keyword>
<feature type="transmembrane region" description="Helical" evidence="11">
    <location>
        <begin position="45"/>
        <end position="63"/>
    </location>
</feature>
<feature type="compositionally biased region" description="Basic residues" evidence="10">
    <location>
        <begin position="24"/>
        <end position="33"/>
    </location>
</feature>
<name>A0AAV2RDS9_MEGNR</name>
<evidence type="ECO:0000256" key="9">
    <source>
        <dbReference type="ARBA" id="ARBA00039583"/>
    </source>
</evidence>
<dbReference type="PANTHER" id="PTHR10050:SF46">
    <property type="entry name" value="PROTEIN O-MANNOSYL-TRANSFERASE 2"/>
    <property type="match status" value="1"/>
</dbReference>
<dbReference type="Pfam" id="PF02366">
    <property type="entry name" value="PMT"/>
    <property type="match status" value="1"/>
</dbReference>
<feature type="transmembrane region" description="Helical" evidence="11">
    <location>
        <begin position="268"/>
        <end position="292"/>
    </location>
</feature>
<dbReference type="Gene3D" id="2.80.10.50">
    <property type="match status" value="1"/>
</dbReference>
<evidence type="ECO:0000259" key="12">
    <source>
        <dbReference type="Pfam" id="PF02366"/>
    </source>
</evidence>
<dbReference type="InterPro" id="IPR036300">
    <property type="entry name" value="MIR_dom_sf"/>
</dbReference>
<dbReference type="InterPro" id="IPR003342">
    <property type="entry name" value="ArnT-like_N"/>
</dbReference>
<evidence type="ECO:0000256" key="3">
    <source>
        <dbReference type="ARBA" id="ARBA00007222"/>
    </source>
</evidence>
<feature type="domain" description="Protein O-mannosyl-transferase C-terminal four TM" evidence="13">
    <location>
        <begin position="541"/>
        <end position="736"/>
    </location>
</feature>
<reference evidence="14 15" key="1">
    <citation type="submission" date="2024-05" db="EMBL/GenBank/DDBJ databases">
        <authorList>
            <person name="Wallberg A."/>
        </authorList>
    </citation>
    <scope>NUCLEOTIDE SEQUENCE [LARGE SCALE GENOMIC DNA]</scope>
</reference>
<feature type="transmembrane region" description="Helical" evidence="11">
    <location>
        <begin position="213"/>
        <end position="232"/>
    </location>
</feature>
<sequence>MALMMQTRDDEVEEIISDDEKGNATKKKKKRSKGSSSNGRRDQDWWMAFFVVTVLALGTRQISLDKPAGTTWDEVHFGTFSNHYINRSFYHDVHPPLGKMLIAGMTKLTGYNASFKFDVGLMYPENFNYVAIRSMIAVLGAALVPVSFLIVWELTFSIHASLIAAVAVLSDTFIHRLNTLILLDPPLLLAILCSVYGVTKFYNQRHREWSRPWWGWLLFTGACLGTVMSIKYVGVLTVFYVGLHTVYQLFTIAGDARRPIWHVLPHTLARAIALILLPLAIYFSSFVLHFWILTEWSVNGGGFYHTKFFSAFNNTEYDNATFPEHVHYGANITVQSSRAIGGFLESWYDLFPSEYTAPCQQVTSSTIRDNELVTWTIKKVDLEKGAVFDGKDPNEAPVLVRNGDYMMWTHAETGRSLRSHGHRAPITKRNFAVCGYGDDGVGGPMETWQLIIPGVPIGAPLEVINQDFMLRHWKMNCYLKSNEHVELPKAWAYNGAKEVSCTKNPEHTGTFWHINWNVSPKLNDSISLASRSSGLLGKIDYVHHAMVIGNRVLIPTTEDLERSAKPWMWPLMWQPQTMSSYPLNETSDENECAIGMPNPVVNYTNLLCLIGVIVFIIAHYFRNIRCSDDSPEQVERRKHVLTSLCWLVLCWGLHYIPFFFMSRVLYVHHYCPSYLFSCMITGVLLGWVCDSVSDLKIKNEDDFNKRQNKKQLLAAGMAAIPITIFLLSYIIFFPLATYFVGNFSEENPQINKYLDYFYFGQFWPELGYRVSEIMEIQSSKIGRWNPGVLDNPDINATLYYVFKPNQTDFANDTLSPVHASNFSQWQAQPEMLQFLDENLPYINATEIFNQRHQESEEGDEGMLTIHHSAIVKATLV</sequence>
<evidence type="ECO:0000256" key="10">
    <source>
        <dbReference type="SAM" id="MobiDB-lite"/>
    </source>
</evidence>
<feature type="transmembrane region" description="Helical" evidence="11">
    <location>
        <begin position="673"/>
        <end position="692"/>
    </location>
</feature>
<keyword evidence="8 11" id="KW-0472">Membrane</keyword>
<feature type="transmembrane region" description="Helical" evidence="11">
    <location>
        <begin position="130"/>
        <end position="151"/>
    </location>
</feature>
<dbReference type="EMBL" id="CAXKWB010021522">
    <property type="protein sequence ID" value="CAL4123246.1"/>
    <property type="molecule type" value="Genomic_DNA"/>
</dbReference>
<dbReference type="GO" id="GO:0016020">
    <property type="term" value="C:membrane"/>
    <property type="evidence" value="ECO:0007669"/>
    <property type="project" value="InterPro"/>
</dbReference>
<dbReference type="InterPro" id="IPR027005">
    <property type="entry name" value="PMT-like"/>
</dbReference>
<evidence type="ECO:0000256" key="2">
    <source>
        <dbReference type="ARBA" id="ARBA00004922"/>
    </source>
</evidence>
<keyword evidence="4" id="KW-0328">Glycosyltransferase</keyword>
<dbReference type="Proteomes" id="UP001497623">
    <property type="component" value="Unassembled WGS sequence"/>
</dbReference>
<comment type="subcellular location">
    <subcellularLocation>
        <location evidence="1">Endomembrane system</location>
        <topology evidence="1">Multi-pass membrane protein</topology>
    </subcellularLocation>
</comment>
<feature type="transmembrane region" description="Helical" evidence="11">
    <location>
        <begin position="238"/>
        <end position="256"/>
    </location>
</feature>
<evidence type="ECO:0000256" key="4">
    <source>
        <dbReference type="ARBA" id="ARBA00022676"/>
    </source>
</evidence>
<protein>
    <recommendedName>
        <fullName evidence="9">Protein O-mannosyl-transferase 2</fullName>
    </recommendedName>
</protein>
<comment type="pathway">
    <text evidence="2">Protein modification; protein glycosylation.</text>
</comment>
<feature type="transmembrane region" description="Helical" evidence="11">
    <location>
        <begin position="712"/>
        <end position="740"/>
    </location>
</feature>
<dbReference type="AlphaFoldDB" id="A0AAV2RDS9"/>
<dbReference type="GO" id="GO:0012505">
    <property type="term" value="C:endomembrane system"/>
    <property type="evidence" value="ECO:0007669"/>
    <property type="project" value="UniProtKB-SubCell"/>
</dbReference>
<comment type="similarity">
    <text evidence="3">Belongs to the glycosyltransferase 39 family.</text>
</comment>
<comment type="caution">
    <text evidence="14">The sequence shown here is derived from an EMBL/GenBank/DDBJ whole genome shotgun (WGS) entry which is preliminary data.</text>
</comment>
<evidence type="ECO:0000256" key="1">
    <source>
        <dbReference type="ARBA" id="ARBA00004127"/>
    </source>
</evidence>
<dbReference type="GO" id="GO:0000030">
    <property type="term" value="F:mannosyltransferase activity"/>
    <property type="evidence" value="ECO:0007669"/>
    <property type="project" value="InterPro"/>
</dbReference>